<accession>A0A8B6UUQ1</accession>
<reference evidence="1" key="1">
    <citation type="book" date="2019" name="MICROBIAL BIOTECHNOLOGY" publisher="Unknown Publisher">
        <title>Optimization of recombineering for directed mutagenesis of bacteria Pseudomonas corrugata 3'.</title>
        <authorList>
            <person name="Buinitskaja S.V."/>
            <person name="Pilipenok N."/>
            <person name="Valentovich L.N."/>
        </authorList>
    </citation>
    <scope>NUCLEOTIDE SEQUENCE</scope>
    <source>
        <strain evidence="1">3prime</strain>
    </source>
</reference>
<proteinExistence type="predicted"/>
<organism evidence="1 2">
    <name type="scientific">Pseudomonas corrugata</name>
    <dbReference type="NCBI Taxonomy" id="47879"/>
    <lineage>
        <taxon>Bacteria</taxon>
        <taxon>Pseudomonadati</taxon>
        <taxon>Pseudomonadota</taxon>
        <taxon>Gammaproteobacteria</taxon>
        <taxon>Pseudomonadales</taxon>
        <taxon>Pseudomonadaceae</taxon>
        <taxon>Pseudomonas</taxon>
    </lineage>
</organism>
<evidence type="ECO:0000313" key="1">
    <source>
        <dbReference type="EMBL" id="QTH15628.1"/>
    </source>
</evidence>
<gene>
    <name evidence="1" type="ORF">C4C32_06945</name>
</gene>
<sequence>MSKFQIVVEDSTDGVSISVDNQAQIQGSKAGRVAAAMVQSARLIARLPLETSERHLGGCECDICMAMREKLILKPTLH</sequence>
<evidence type="ECO:0000313" key="2">
    <source>
        <dbReference type="Proteomes" id="UP000663914"/>
    </source>
</evidence>
<name>A0A8B6UUQ1_9PSED</name>
<protein>
    <submittedName>
        <fullName evidence="1">Uncharacterized protein</fullName>
    </submittedName>
</protein>
<dbReference type="RefSeq" id="WP_208555394.1">
    <property type="nucleotide sequence ID" value="NZ_CP072011.1"/>
</dbReference>
<dbReference type="EMBL" id="CP072011">
    <property type="protein sequence ID" value="QTH15628.1"/>
    <property type="molecule type" value="Genomic_DNA"/>
</dbReference>
<reference evidence="1" key="2">
    <citation type="submission" date="2021-03" db="EMBL/GenBank/DDBJ databases">
        <authorList>
            <person name="Valentovich L.N."/>
            <person name="Akhremchuk A.E."/>
            <person name="Miamin V.E."/>
        </authorList>
    </citation>
    <scope>NUCLEOTIDE SEQUENCE</scope>
    <source>
        <strain evidence="1">3prime</strain>
    </source>
</reference>
<dbReference type="Proteomes" id="UP000663914">
    <property type="component" value="Chromosome"/>
</dbReference>
<dbReference type="AlphaFoldDB" id="A0A8B6UUQ1"/>